<dbReference type="InterPro" id="IPR050490">
    <property type="entry name" value="Bact_solute-bd_prot1"/>
</dbReference>
<dbReference type="SUPFAM" id="SSF53850">
    <property type="entry name" value="Periplasmic binding protein-like II"/>
    <property type="match status" value="1"/>
</dbReference>
<dbReference type="GO" id="GO:0030313">
    <property type="term" value="C:cell envelope"/>
    <property type="evidence" value="ECO:0007669"/>
    <property type="project" value="UniProtKB-SubCell"/>
</dbReference>
<dbReference type="InterPro" id="IPR006061">
    <property type="entry name" value="SBP_1_CS"/>
</dbReference>
<evidence type="ECO:0000313" key="6">
    <source>
        <dbReference type="EMBL" id="KGN31638.1"/>
    </source>
</evidence>
<comment type="subcellular location">
    <subcellularLocation>
        <location evidence="1">Cell envelope</location>
    </subcellularLocation>
</comment>
<dbReference type="Gene3D" id="3.40.190.10">
    <property type="entry name" value="Periplasmic binding protein-like II"/>
    <property type="match status" value="2"/>
</dbReference>
<dbReference type="PANTHER" id="PTHR43649:SF31">
    <property type="entry name" value="SN-GLYCEROL-3-PHOSPHATE-BINDING PERIPLASMIC PROTEIN UGPB"/>
    <property type="match status" value="1"/>
</dbReference>
<name>A0A0A0J398_9MICO</name>
<evidence type="ECO:0000256" key="1">
    <source>
        <dbReference type="ARBA" id="ARBA00004196"/>
    </source>
</evidence>
<keyword evidence="4" id="KW-0732">Signal</keyword>
<dbReference type="eggNOG" id="COG1653">
    <property type="taxonomic scope" value="Bacteria"/>
</dbReference>
<comment type="similarity">
    <text evidence="2">Belongs to the bacterial solute-binding protein 1 family.</text>
</comment>
<gene>
    <name evidence="6" type="ORF">N802_02940</name>
</gene>
<comment type="caution">
    <text evidence="6">The sequence shown here is derived from an EMBL/GenBank/DDBJ whole genome shotgun (WGS) entry which is preliminary data.</text>
</comment>
<dbReference type="CDD" id="cd14748">
    <property type="entry name" value="PBP2_UgpB"/>
    <property type="match status" value="1"/>
</dbReference>
<dbReference type="Proteomes" id="UP000030002">
    <property type="component" value="Unassembled WGS sequence"/>
</dbReference>
<evidence type="ECO:0000256" key="2">
    <source>
        <dbReference type="ARBA" id="ARBA00008520"/>
    </source>
</evidence>
<dbReference type="PANTHER" id="PTHR43649">
    <property type="entry name" value="ARABINOSE-BINDING PROTEIN-RELATED"/>
    <property type="match status" value="1"/>
</dbReference>
<accession>A0A0A0J398</accession>
<dbReference type="PROSITE" id="PS01037">
    <property type="entry name" value="SBP_BACTERIAL_1"/>
    <property type="match status" value="1"/>
</dbReference>
<dbReference type="GO" id="GO:0055085">
    <property type="term" value="P:transmembrane transport"/>
    <property type="evidence" value="ECO:0007669"/>
    <property type="project" value="InterPro"/>
</dbReference>
<dbReference type="OrthoDB" id="9780991at2"/>
<protein>
    <submittedName>
        <fullName evidence="6">Glycerol-3-phosphate ABC transporter substrate-binding protein</fullName>
    </submittedName>
</protein>
<evidence type="ECO:0000313" key="7">
    <source>
        <dbReference type="Proteomes" id="UP000030002"/>
    </source>
</evidence>
<dbReference type="Pfam" id="PF13416">
    <property type="entry name" value="SBP_bac_8"/>
    <property type="match status" value="1"/>
</dbReference>
<dbReference type="EMBL" id="AVPJ01000010">
    <property type="protein sequence ID" value="KGN31638.1"/>
    <property type="molecule type" value="Genomic_DNA"/>
</dbReference>
<keyword evidence="3" id="KW-0813">Transport</keyword>
<dbReference type="STRING" id="1385520.N802_02940"/>
<keyword evidence="7" id="KW-1185">Reference proteome</keyword>
<reference evidence="6 7" key="1">
    <citation type="submission" date="2013-08" db="EMBL/GenBank/DDBJ databases">
        <title>The genome sequence of Knoellia sinensis.</title>
        <authorList>
            <person name="Zhu W."/>
            <person name="Wang G."/>
        </authorList>
    </citation>
    <scope>NUCLEOTIDE SEQUENCE [LARGE SCALE GENOMIC DNA]</scope>
    <source>
        <strain evidence="6 7">KCTC 19936</strain>
    </source>
</reference>
<dbReference type="AlphaFoldDB" id="A0A0A0J398"/>
<sequence>MPAVALSASLALAACGSDSGSGDGGGGDGGSGGAPAADVLDKATGVTTVSFWHAMDGTNAEALDKLVADFNAANTGKIEVKSTYAGKYDDVITKYKAAIQSKSTPDVIQIYDIGSRFMIDAKQTIPMQAFIDRDKLDVSDLQPNIAGYYSIDDKLNSMPFNTSMPVLYYNKTLFKEAGLDPENPPQDLAAIRAAAEKLSKKGGGPADYGFGAAIYGWLLEQFIATDGKEYCDQGNGRDGKATKVLFDQPEAVEVVKWWQTMVKDGLAANTGRDTKAAQAAFKSGQAAITLESTGQLGGFSKAAKEGGWELGAANYPHIKAGTEGGPIIGGASLWINSANHEDVQQEAAWRFVKFAADKKSQAEWHIGTGYFPISKGALNEPADVEYRKANPLFDVAVKQLEGTKLSKATQGCLLGVMPQARKASEDGLEAALNGTDAQEAMTKAAESLSGQISQYNSSVE</sequence>
<organism evidence="6 7">
    <name type="scientific">Knoellia sinensis KCTC 19936</name>
    <dbReference type="NCBI Taxonomy" id="1385520"/>
    <lineage>
        <taxon>Bacteria</taxon>
        <taxon>Bacillati</taxon>
        <taxon>Actinomycetota</taxon>
        <taxon>Actinomycetes</taxon>
        <taxon>Micrococcales</taxon>
        <taxon>Intrasporangiaceae</taxon>
        <taxon>Knoellia</taxon>
    </lineage>
</organism>
<dbReference type="InterPro" id="IPR006059">
    <property type="entry name" value="SBP"/>
</dbReference>
<evidence type="ECO:0000256" key="5">
    <source>
        <dbReference type="ARBA" id="ARBA00022764"/>
    </source>
</evidence>
<proteinExistence type="inferred from homology"/>
<evidence type="ECO:0000256" key="4">
    <source>
        <dbReference type="ARBA" id="ARBA00022729"/>
    </source>
</evidence>
<evidence type="ECO:0000256" key="3">
    <source>
        <dbReference type="ARBA" id="ARBA00022448"/>
    </source>
</evidence>
<keyword evidence="5" id="KW-0574">Periplasm</keyword>